<dbReference type="Proteomes" id="UP000198867">
    <property type="component" value="Unassembled WGS sequence"/>
</dbReference>
<feature type="compositionally biased region" description="Polar residues" evidence="2">
    <location>
        <begin position="418"/>
        <end position="433"/>
    </location>
</feature>
<keyword evidence="6" id="KW-1185">Reference proteome</keyword>
<evidence type="ECO:0000313" key="6">
    <source>
        <dbReference type="Proteomes" id="UP000198867"/>
    </source>
</evidence>
<dbReference type="Gene3D" id="3.40.630.190">
    <property type="entry name" value="LCP protein"/>
    <property type="match status" value="1"/>
</dbReference>
<feature type="transmembrane region" description="Helical" evidence="3">
    <location>
        <begin position="28"/>
        <end position="53"/>
    </location>
</feature>
<dbReference type="PANTHER" id="PTHR33392:SF6">
    <property type="entry name" value="POLYISOPRENYL-TEICHOIC ACID--PEPTIDOGLYCAN TEICHOIC ACID TRANSFERASE TAGU"/>
    <property type="match status" value="1"/>
</dbReference>
<dbReference type="EMBL" id="FOVM01000001">
    <property type="protein sequence ID" value="SFN40058.1"/>
    <property type="molecule type" value="Genomic_DNA"/>
</dbReference>
<dbReference type="NCBIfam" id="TIGR00350">
    <property type="entry name" value="lytR_cpsA_psr"/>
    <property type="match status" value="1"/>
</dbReference>
<dbReference type="Pfam" id="PF03816">
    <property type="entry name" value="LytR_cpsA_psr"/>
    <property type="match status" value="1"/>
</dbReference>
<organism evidence="5 6">
    <name type="scientific">Mycetocola miduiensis</name>
    <dbReference type="NCBI Taxonomy" id="995034"/>
    <lineage>
        <taxon>Bacteria</taxon>
        <taxon>Bacillati</taxon>
        <taxon>Actinomycetota</taxon>
        <taxon>Actinomycetes</taxon>
        <taxon>Micrococcales</taxon>
        <taxon>Microbacteriaceae</taxon>
        <taxon>Mycetocola</taxon>
    </lineage>
</organism>
<dbReference type="InterPro" id="IPR050922">
    <property type="entry name" value="LytR/CpsA/Psr_CW_biosynth"/>
</dbReference>
<evidence type="ECO:0000313" key="5">
    <source>
        <dbReference type="EMBL" id="SFN40058.1"/>
    </source>
</evidence>
<dbReference type="OrthoDB" id="9782542at2"/>
<dbReference type="InterPro" id="IPR004474">
    <property type="entry name" value="LytR_CpsA_psr"/>
</dbReference>
<dbReference type="STRING" id="995034.SAMN05216219_0417"/>
<feature type="region of interest" description="Disordered" evidence="2">
    <location>
        <begin position="353"/>
        <end position="433"/>
    </location>
</feature>
<name>A0A1I4YPU8_9MICO</name>
<keyword evidence="3" id="KW-0812">Transmembrane</keyword>
<feature type="compositionally biased region" description="Low complexity" evidence="2">
    <location>
        <begin position="386"/>
        <end position="411"/>
    </location>
</feature>
<evidence type="ECO:0000256" key="1">
    <source>
        <dbReference type="ARBA" id="ARBA00006068"/>
    </source>
</evidence>
<gene>
    <name evidence="5" type="ORF">SAMN05216219_0417</name>
</gene>
<dbReference type="PANTHER" id="PTHR33392">
    <property type="entry name" value="POLYISOPRENYL-TEICHOIC ACID--PEPTIDOGLYCAN TEICHOIC ACID TRANSFERASE TAGU"/>
    <property type="match status" value="1"/>
</dbReference>
<keyword evidence="3" id="KW-0472">Membrane</keyword>
<evidence type="ECO:0000256" key="2">
    <source>
        <dbReference type="SAM" id="MobiDB-lite"/>
    </source>
</evidence>
<comment type="similarity">
    <text evidence="1">Belongs to the LytR/CpsA/Psr (LCP) family.</text>
</comment>
<sequence>MSEPVRRHRRSSSTVRHGQLRRSSTAGVIARFVAAVLAVVLVSGSAIAAYAVWDIASSVAPPVTLANETPGVSAPDIDAIEGGVNLLLVGSDSRQGQDANLFGDPKKETAVLNDVTMLLHISEDHSSATVVSFPRDMFVPIPACPKEDGGTYNAMSAQKINTTLSYGGLACTVLTVEKLTGLSIPFAAEVQFNGVIELSTAVGGVDVCVAEPIADDYTQTYLDAGTHTLEGMSALQFLRTRHGVGDGSDLGRISNQQVFLSSLVRTLKSSETLTNPSKLFGIAKAAASNMTLSTSLSNINTMVSIAMAMKDIPLDQVVFAQYPTEYGDINGYEGVLPLKGPAEELFDALSTDEPLSLSGETGPGSVLDPNAPENETQEPAQPSPTPEGTTPAPEDTTAPTTAPTTEASAPGVVLDKSVQGQTAGDYTCSKGNE</sequence>
<feature type="domain" description="Cell envelope-related transcriptional attenuator" evidence="4">
    <location>
        <begin position="113"/>
        <end position="268"/>
    </location>
</feature>
<dbReference type="RefSeq" id="WP_090708354.1">
    <property type="nucleotide sequence ID" value="NZ_FOVM01000001.1"/>
</dbReference>
<reference evidence="6" key="1">
    <citation type="submission" date="2016-10" db="EMBL/GenBank/DDBJ databases">
        <authorList>
            <person name="Varghese N."/>
            <person name="Submissions S."/>
        </authorList>
    </citation>
    <scope>NUCLEOTIDE SEQUENCE [LARGE SCALE GENOMIC DNA]</scope>
    <source>
        <strain evidence="6">CGMCC 1.11101</strain>
    </source>
</reference>
<accession>A0A1I4YPU8</accession>
<dbReference type="AlphaFoldDB" id="A0A1I4YPU8"/>
<evidence type="ECO:0000259" key="4">
    <source>
        <dbReference type="Pfam" id="PF03816"/>
    </source>
</evidence>
<proteinExistence type="inferred from homology"/>
<protein>
    <submittedName>
        <fullName evidence="5">Transcriptional attenuator, LytR family</fullName>
    </submittedName>
</protein>
<keyword evidence="3" id="KW-1133">Transmembrane helix</keyword>
<evidence type="ECO:0000256" key="3">
    <source>
        <dbReference type="SAM" id="Phobius"/>
    </source>
</evidence>